<keyword evidence="3" id="KW-1185">Reference proteome</keyword>
<dbReference type="Pfam" id="PF00480">
    <property type="entry name" value="ROK"/>
    <property type="match status" value="1"/>
</dbReference>
<reference evidence="2 3" key="1">
    <citation type="journal article" date="2010" name="Stand. Genomic Sci.">
        <title>Complete genome sequence of Spirosoma linguale type strain (1).</title>
        <authorList>
            <person name="Lail K."/>
            <person name="Sikorski J."/>
            <person name="Saunders E."/>
            <person name="Lapidus A."/>
            <person name="Glavina Del Rio T."/>
            <person name="Copeland A."/>
            <person name="Tice H."/>
            <person name="Cheng J.-F."/>
            <person name="Lucas S."/>
            <person name="Nolan M."/>
            <person name="Bruce D."/>
            <person name="Goodwin L."/>
            <person name="Pitluck S."/>
            <person name="Ivanova N."/>
            <person name="Mavromatis K."/>
            <person name="Ovchinnikova G."/>
            <person name="Pati A."/>
            <person name="Chen A."/>
            <person name="Palaniappan K."/>
            <person name="Land M."/>
            <person name="Hauser L."/>
            <person name="Chang Y.-J."/>
            <person name="Jeffries C.D."/>
            <person name="Chain P."/>
            <person name="Brettin T."/>
            <person name="Detter J.C."/>
            <person name="Schuetze A."/>
            <person name="Rohde M."/>
            <person name="Tindall B.J."/>
            <person name="Goeker M."/>
            <person name="Bristow J."/>
            <person name="Eisen J.A."/>
            <person name="Markowitz V."/>
            <person name="Hugenholtz P."/>
            <person name="Kyrpides N.C."/>
            <person name="Klenk H.-P."/>
            <person name="Chen F."/>
        </authorList>
    </citation>
    <scope>NUCLEOTIDE SEQUENCE [LARGE SCALE GENOMIC DNA]</scope>
    <source>
        <strain evidence="3">ATCC 33905 / DSM 74 / LMG 10896 / Claus 1</strain>
    </source>
</reference>
<dbReference type="eggNOG" id="COG1940">
    <property type="taxonomic scope" value="Bacteria"/>
</dbReference>
<dbReference type="AlphaFoldDB" id="D2QHC0"/>
<dbReference type="STRING" id="504472.Slin_2562"/>
<dbReference type="PANTHER" id="PTHR18964">
    <property type="entry name" value="ROK (REPRESSOR, ORF, KINASE) FAMILY"/>
    <property type="match status" value="1"/>
</dbReference>
<dbReference type="HOGENOM" id="CLU_036604_0_1_10"/>
<gene>
    <name evidence="2" type="ordered locus">Slin_2562</name>
</gene>
<dbReference type="PANTHER" id="PTHR18964:SF149">
    <property type="entry name" value="BIFUNCTIONAL UDP-N-ACETYLGLUCOSAMINE 2-EPIMERASE_N-ACETYLMANNOSAMINE KINASE"/>
    <property type="match status" value="1"/>
</dbReference>
<proteinExistence type="inferred from homology"/>
<dbReference type="InterPro" id="IPR000600">
    <property type="entry name" value="ROK"/>
</dbReference>
<evidence type="ECO:0000313" key="2">
    <source>
        <dbReference type="EMBL" id="ADB38580.1"/>
    </source>
</evidence>
<dbReference type="EMBL" id="CP001769">
    <property type="protein sequence ID" value="ADB38580.1"/>
    <property type="molecule type" value="Genomic_DNA"/>
</dbReference>
<dbReference type="KEGG" id="sli:Slin_2562"/>
<organism evidence="2 3">
    <name type="scientific">Spirosoma linguale (strain ATCC 33905 / DSM 74 / LMG 10896 / Claus 1)</name>
    <dbReference type="NCBI Taxonomy" id="504472"/>
    <lineage>
        <taxon>Bacteria</taxon>
        <taxon>Pseudomonadati</taxon>
        <taxon>Bacteroidota</taxon>
        <taxon>Cytophagia</taxon>
        <taxon>Cytophagales</taxon>
        <taxon>Cytophagaceae</taxon>
        <taxon>Spirosoma</taxon>
    </lineage>
</organism>
<dbReference type="SUPFAM" id="SSF53067">
    <property type="entry name" value="Actin-like ATPase domain"/>
    <property type="match status" value="1"/>
</dbReference>
<protein>
    <submittedName>
        <fullName evidence="2">ROK family protein</fullName>
    </submittedName>
</protein>
<dbReference type="InterPro" id="IPR049874">
    <property type="entry name" value="ROK_cs"/>
</dbReference>
<accession>D2QHC0</accession>
<name>D2QHC0_SPILD</name>
<comment type="similarity">
    <text evidence="1">Belongs to the ROK (NagC/XylR) family.</text>
</comment>
<sequence length="314" mass="32936">MTLGIEIGGTKLQLITGDATGQISQRFRYIVDPAQGAEGILAQISTTIRQLPEPPTAIGVGFGGPVDWTTGRIATSHQIGGWSGVDLAGWLREQVPGATVQVENDANVAALGEARKGVATGFNRVFYITLGSGVGGGMVVDRSLYHGALPGEAEIGHLWLVPPGDSTPGQTVEQTISGWAVDQQIRDLLPQLPDDSALKIAVQQAHASGAVGKEARFLHQAYEASDPVAKMLIEQIGSVLALALSHVVHLFHPDAIVLGGGLSLIGEPLRAAVRQTLPRFVMKTFHPAPIVLLAKLGEDAVPIGALMLTINTDD</sequence>
<evidence type="ECO:0000313" key="3">
    <source>
        <dbReference type="Proteomes" id="UP000002028"/>
    </source>
</evidence>
<dbReference type="RefSeq" id="WP_012927115.1">
    <property type="nucleotide sequence ID" value="NC_013730.1"/>
</dbReference>
<dbReference type="PROSITE" id="PS01125">
    <property type="entry name" value="ROK"/>
    <property type="match status" value="1"/>
</dbReference>
<evidence type="ECO:0000256" key="1">
    <source>
        <dbReference type="ARBA" id="ARBA00006479"/>
    </source>
</evidence>
<dbReference type="Proteomes" id="UP000002028">
    <property type="component" value="Chromosome"/>
</dbReference>
<dbReference type="Gene3D" id="3.30.420.40">
    <property type="match status" value="2"/>
</dbReference>
<dbReference type="InterPro" id="IPR043129">
    <property type="entry name" value="ATPase_NBD"/>
</dbReference>